<keyword evidence="1" id="KW-0732">Signal</keyword>
<dbReference type="EMBL" id="CP000473">
    <property type="protein sequence ID" value="ABJ85914.1"/>
    <property type="molecule type" value="Genomic_DNA"/>
</dbReference>
<organism evidence="2">
    <name type="scientific">Solibacter usitatus (strain Ellin6076)</name>
    <dbReference type="NCBI Taxonomy" id="234267"/>
    <lineage>
        <taxon>Bacteria</taxon>
        <taxon>Pseudomonadati</taxon>
        <taxon>Acidobacteriota</taxon>
        <taxon>Terriglobia</taxon>
        <taxon>Bryobacterales</taxon>
        <taxon>Solibacteraceae</taxon>
        <taxon>Candidatus Solibacter</taxon>
    </lineage>
</organism>
<evidence type="ECO:0008006" key="3">
    <source>
        <dbReference type="Google" id="ProtNLM"/>
    </source>
</evidence>
<name>Q01WQ1_SOLUE</name>
<dbReference type="KEGG" id="sus:Acid_4957"/>
<feature type="chain" id="PRO_5004163549" description="PEP-CTERM protein-sorting domain-containing protein" evidence="1">
    <location>
        <begin position="22"/>
        <end position="193"/>
    </location>
</feature>
<feature type="signal peptide" evidence="1">
    <location>
        <begin position="1"/>
        <end position="21"/>
    </location>
</feature>
<reference evidence="2" key="1">
    <citation type="submission" date="2006-10" db="EMBL/GenBank/DDBJ databases">
        <title>Complete sequence of Solibacter usitatus Ellin6076.</title>
        <authorList>
            <consortium name="US DOE Joint Genome Institute"/>
            <person name="Copeland A."/>
            <person name="Lucas S."/>
            <person name="Lapidus A."/>
            <person name="Barry K."/>
            <person name="Detter J.C."/>
            <person name="Glavina del Rio T."/>
            <person name="Hammon N."/>
            <person name="Israni S."/>
            <person name="Dalin E."/>
            <person name="Tice H."/>
            <person name="Pitluck S."/>
            <person name="Thompson L.S."/>
            <person name="Brettin T."/>
            <person name="Bruce D."/>
            <person name="Han C."/>
            <person name="Tapia R."/>
            <person name="Gilna P."/>
            <person name="Schmutz J."/>
            <person name="Larimer F."/>
            <person name="Land M."/>
            <person name="Hauser L."/>
            <person name="Kyrpides N."/>
            <person name="Mikhailova N."/>
            <person name="Janssen P.H."/>
            <person name="Kuske C.R."/>
            <person name="Richardson P."/>
        </authorList>
    </citation>
    <scope>NUCLEOTIDE SEQUENCE</scope>
    <source>
        <strain evidence="2">Ellin6076</strain>
    </source>
</reference>
<accession>Q01WQ1</accession>
<evidence type="ECO:0000256" key="1">
    <source>
        <dbReference type="SAM" id="SignalP"/>
    </source>
</evidence>
<protein>
    <recommendedName>
        <fullName evidence="3">PEP-CTERM protein-sorting domain-containing protein</fullName>
    </recommendedName>
</protein>
<evidence type="ECO:0000313" key="2">
    <source>
        <dbReference type="EMBL" id="ABJ85914.1"/>
    </source>
</evidence>
<proteinExistence type="predicted"/>
<dbReference type="AlphaFoldDB" id="Q01WQ1"/>
<gene>
    <name evidence="2" type="ordered locus">Acid_4957</name>
</gene>
<dbReference type="InParanoid" id="Q01WQ1"/>
<sequence length="193" mass="20096" precursor="true">MLKFLPARLFVIGVLATGAFASPVSYTITFTTTSGPAPTAGSFTYDSTTPLASRFSNFTVSWGSGLFDLTDTANTGEQFFGTDCGTTPSSASVFSFLSGQSVCANASVIAWDGIRSTGIQVFDFRNQELAGTGPPLAIVGIHASTPFAEGPDATGTFTISSPSAAPEPSTLFLTLLPAAFLLRRRITRSADPK</sequence>
<dbReference type="HOGENOM" id="CLU_1440190_0_0_0"/>